<dbReference type="EMBL" id="VSSQ01069024">
    <property type="protein sequence ID" value="MPN21124.1"/>
    <property type="molecule type" value="Genomic_DNA"/>
</dbReference>
<dbReference type="Gene3D" id="3.30.300.180">
    <property type="match status" value="1"/>
</dbReference>
<dbReference type="AlphaFoldDB" id="A0A645GAM8"/>
<sequence length="130" mass="14779">MAQPSLNLSSSQDPDTVASFDLAGKSLQEFWQEFLRAMQEENFSLTTLLKSCQLLEIQNAAVKIAVYYPFHKEQLEQVKNQALLSQKCHELFGQDLQFQFVLAKEHQEPETISKDAPGEDFLVMAKDALI</sequence>
<accession>A0A645GAM8</accession>
<protein>
    <recommendedName>
        <fullName evidence="2">DNA polymerase III tau subunit domain-containing protein</fullName>
    </recommendedName>
</protein>
<gene>
    <name evidence="1" type="ORF">SDC9_168503</name>
</gene>
<organism evidence="1">
    <name type="scientific">bioreactor metagenome</name>
    <dbReference type="NCBI Taxonomy" id="1076179"/>
    <lineage>
        <taxon>unclassified sequences</taxon>
        <taxon>metagenomes</taxon>
        <taxon>ecological metagenomes</taxon>
    </lineage>
</organism>
<comment type="caution">
    <text evidence="1">The sequence shown here is derived from an EMBL/GenBank/DDBJ whole genome shotgun (WGS) entry which is preliminary data.</text>
</comment>
<proteinExistence type="predicted"/>
<name>A0A645GAM8_9ZZZZ</name>
<reference evidence="1" key="1">
    <citation type="submission" date="2019-08" db="EMBL/GenBank/DDBJ databases">
        <authorList>
            <person name="Kucharzyk K."/>
            <person name="Murdoch R.W."/>
            <person name="Higgins S."/>
            <person name="Loffler F."/>
        </authorList>
    </citation>
    <scope>NUCLEOTIDE SEQUENCE</scope>
</reference>
<evidence type="ECO:0008006" key="2">
    <source>
        <dbReference type="Google" id="ProtNLM"/>
    </source>
</evidence>
<evidence type="ECO:0000313" key="1">
    <source>
        <dbReference type="EMBL" id="MPN21124.1"/>
    </source>
</evidence>
<dbReference type="InterPro" id="IPR038454">
    <property type="entry name" value="DnaA_N_sf"/>
</dbReference>